<evidence type="ECO:0000259" key="3">
    <source>
        <dbReference type="PROSITE" id="PS50125"/>
    </source>
</evidence>
<organism evidence="4 5">
    <name type="scientific">Streptomyces albiaxialis</name>
    <dbReference type="NCBI Taxonomy" id="329523"/>
    <lineage>
        <taxon>Bacteria</taxon>
        <taxon>Bacillati</taxon>
        <taxon>Actinomycetota</taxon>
        <taxon>Actinomycetes</taxon>
        <taxon>Kitasatosporales</taxon>
        <taxon>Streptomycetaceae</taxon>
        <taxon>Streptomyces</taxon>
    </lineage>
</organism>
<dbReference type="InterPro" id="IPR041664">
    <property type="entry name" value="AAA_16"/>
</dbReference>
<dbReference type="SUPFAM" id="SSF55073">
    <property type="entry name" value="Nucleotide cyclase"/>
    <property type="match status" value="1"/>
</dbReference>
<keyword evidence="2" id="KW-0067">ATP-binding</keyword>
<dbReference type="PANTHER" id="PTHR16305">
    <property type="entry name" value="TESTICULAR SOLUBLE ADENYLYL CYCLASE"/>
    <property type="match status" value="1"/>
</dbReference>
<protein>
    <submittedName>
        <fullName evidence="4">AAA family ATPase</fullName>
    </submittedName>
</protein>
<dbReference type="SMART" id="SM00044">
    <property type="entry name" value="CYCc"/>
    <property type="match status" value="1"/>
</dbReference>
<dbReference type="CDD" id="cd07302">
    <property type="entry name" value="CHD"/>
    <property type="match status" value="1"/>
</dbReference>
<gene>
    <name evidence="4" type="ORF">GCM10009801_49430</name>
</gene>
<dbReference type="Gene3D" id="3.30.70.1230">
    <property type="entry name" value="Nucleotide cyclase"/>
    <property type="match status" value="1"/>
</dbReference>
<dbReference type="Pfam" id="PF00211">
    <property type="entry name" value="Guanylate_cyc"/>
    <property type="match status" value="1"/>
</dbReference>
<keyword evidence="5" id="KW-1185">Reference proteome</keyword>
<dbReference type="EMBL" id="BAAAPE010000013">
    <property type="protein sequence ID" value="GAA2086830.1"/>
    <property type="molecule type" value="Genomic_DNA"/>
</dbReference>
<comment type="caution">
    <text evidence="4">The sequence shown here is derived from an EMBL/GenBank/DDBJ whole genome shotgun (WGS) entry which is preliminary data.</text>
</comment>
<dbReference type="InterPro" id="IPR029787">
    <property type="entry name" value="Nucleotide_cyclase"/>
</dbReference>
<reference evidence="4 5" key="1">
    <citation type="journal article" date="2019" name="Int. J. Syst. Evol. Microbiol.">
        <title>The Global Catalogue of Microorganisms (GCM) 10K type strain sequencing project: providing services to taxonomists for standard genome sequencing and annotation.</title>
        <authorList>
            <consortium name="The Broad Institute Genomics Platform"/>
            <consortium name="The Broad Institute Genome Sequencing Center for Infectious Disease"/>
            <person name="Wu L."/>
            <person name="Ma J."/>
        </authorList>
    </citation>
    <scope>NUCLEOTIDE SEQUENCE [LARGE SCALE GENOMIC DNA]</scope>
    <source>
        <strain evidence="4 5">JCM 15478</strain>
    </source>
</reference>
<dbReference type="RefSeq" id="WP_344531470.1">
    <property type="nucleotide sequence ID" value="NZ_BAAAPE010000013.1"/>
</dbReference>
<dbReference type="SUPFAM" id="SSF52540">
    <property type="entry name" value="P-loop containing nucleoside triphosphate hydrolases"/>
    <property type="match status" value="1"/>
</dbReference>
<keyword evidence="1" id="KW-0547">Nucleotide-binding</keyword>
<accession>A0ABN2WC75</accession>
<dbReference type="InterPro" id="IPR027417">
    <property type="entry name" value="P-loop_NTPase"/>
</dbReference>
<feature type="domain" description="Guanylate cyclase" evidence="3">
    <location>
        <begin position="13"/>
        <end position="143"/>
    </location>
</feature>
<dbReference type="InterPro" id="IPR001054">
    <property type="entry name" value="A/G_cyclase"/>
</dbReference>
<dbReference type="Pfam" id="PF13191">
    <property type="entry name" value="AAA_16"/>
    <property type="match status" value="1"/>
</dbReference>
<evidence type="ECO:0000313" key="4">
    <source>
        <dbReference type="EMBL" id="GAA2086830.1"/>
    </source>
</evidence>
<dbReference type="PROSITE" id="PS50125">
    <property type="entry name" value="GUANYLATE_CYCLASE_2"/>
    <property type="match status" value="1"/>
</dbReference>
<name>A0ABN2WC75_9ACTN</name>
<sequence length="1060" mass="112227">MDGTNGTSRKTITVVFCDMVGSTALSERLDAEALRHLLLRYYALLRECLERHGGTVEKFIGDAVMAVFGIPVVHEDDALRAARAALEILEAVEGFAAGTERDVGTGVAVRIGVHTGEVVTSGPVDAGHTLVSGEPVNVAARLEQHAAAGQILIGSATHRLIAAHAGTEPVEPLTVKGKSEPVPAWRLTGIRPVEEEPWRGPEGPLVDRGDELAQMRMVFARAVRDHTCHLLTLYGDPGVGKSRLARTFAEEAAEDGALVAATHCPPYGSVSSLAPLAGLLRQMLGDDPRERLAALLGTGVAERSAASTLLELVRTGVSPAPFEETRWALHRLCAVLGAERPLVVLLDDLHWAHEDLLGVLDHLADWTQGSAVLLLCAARLDLLERHAQWGSGKLSATALVVPPLAPDDCRELVLRLSGRLPEPGPGPGPGPGEGVEVVPHDTGGEAVPNGFVDQLVGRSEGNPLFCEQLVEMAVEGADPCAVPPSVRAVVAARLDRLAVRERRVLECGAVIGSEFGAEDLSTLLPAPPDAASRPQDVVRVLARRRLIEVGRAGAERWRFTSQLIRDEVYQGMSKLLRARQHERRAAHLAERTPDDHHAIGTHLERACRLRRELGPLDDEARATRARAVEHLAAAGTGALGRGDVRWAVDVLRRTLALLESEPQDATSLAVRTALAEARLASGEAGEAVTELRRILSEARVSGEARIEARVRLQLAYLEPGETGFAATLEAARAAVPVFTEADDALGLARAWLAMGQERQSRSLHGEATRYLVRAQEEAVRAGAHLERASILGALAVSLWLGPEPAPEALLRCGRIRAELADRRMARATVSSSTAVLLAMRGEHAEAGELLAEAAATLTDLGHLFALPAVHLFQAAVEELADHWEEAELLLRGAVADLTELGDGQLLETATRGLARLLITRPQDDEDDEGDMDTGPETVARIAPEAAAEALRLVDGLPEARLRAMPAAFADVGGIRARLAAAGGDASAAARHLAAALDAASATDSPVAVAGVELDRALAAAALGDPVAMTGAASAARRHFAAKGHLVGVRRAAALLPEGDR</sequence>
<dbReference type="PANTHER" id="PTHR16305:SF28">
    <property type="entry name" value="GUANYLATE CYCLASE DOMAIN-CONTAINING PROTEIN"/>
    <property type="match status" value="1"/>
</dbReference>
<dbReference type="Gene3D" id="3.40.50.300">
    <property type="entry name" value="P-loop containing nucleotide triphosphate hydrolases"/>
    <property type="match status" value="1"/>
</dbReference>
<dbReference type="Proteomes" id="UP001500016">
    <property type="component" value="Unassembled WGS sequence"/>
</dbReference>
<evidence type="ECO:0000313" key="5">
    <source>
        <dbReference type="Proteomes" id="UP001500016"/>
    </source>
</evidence>
<proteinExistence type="predicted"/>
<evidence type="ECO:0000256" key="2">
    <source>
        <dbReference type="ARBA" id="ARBA00022840"/>
    </source>
</evidence>
<evidence type="ECO:0000256" key="1">
    <source>
        <dbReference type="ARBA" id="ARBA00022741"/>
    </source>
</evidence>